<sequence>MEILTSFFRLGVFALTCFFLLLGLSLLIFAAPWEITLPVLTLTLIVGLFYLQGSPALDTDTISSAHSSQAPAEFPRKEALSYRGVKYVRSDESSSDAASKSLSPQDLIEGDEGEEIIGQYRGGLLKFPALKRRV</sequence>
<keyword evidence="2" id="KW-0812">Transmembrane</keyword>
<keyword evidence="2" id="KW-0472">Membrane</keyword>
<feature type="region of interest" description="Disordered" evidence="1">
    <location>
        <begin position="89"/>
        <end position="110"/>
    </location>
</feature>
<proteinExistence type="predicted"/>
<feature type="transmembrane region" description="Helical" evidence="2">
    <location>
        <begin position="7"/>
        <end position="29"/>
    </location>
</feature>
<dbReference type="KEGG" id="cyn:Cyan7425_5256"/>
<feature type="transmembrane region" description="Helical" evidence="2">
    <location>
        <begin position="35"/>
        <end position="51"/>
    </location>
</feature>
<reference evidence="3" key="1">
    <citation type="submission" date="2009-01" db="EMBL/GenBank/DDBJ databases">
        <title>Complete sequence of chromosome Cyanothece sp. PCC 7425.</title>
        <authorList>
            <consortium name="US DOE Joint Genome Institute"/>
            <person name="Lucas S."/>
            <person name="Copeland A."/>
            <person name="Lapidus A."/>
            <person name="Glavina del Rio T."/>
            <person name="Dalin E."/>
            <person name="Tice H."/>
            <person name="Bruce D."/>
            <person name="Goodwin L."/>
            <person name="Pitluck S."/>
            <person name="Sims D."/>
            <person name="Meineke L."/>
            <person name="Brettin T."/>
            <person name="Detter J.C."/>
            <person name="Han C."/>
            <person name="Larimer F."/>
            <person name="Land M."/>
            <person name="Hauser L."/>
            <person name="Kyrpides N."/>
            <person name="Ovchinnikova G."/>
            <person name="Liberton M."/>
            <person name="Stoeckel J."/>
            <person name="Banerjee A."/>
            <person name="Singh A."/>
            <person name="Page L."/>
            <person name="Sato H."/>
            <person name="Zhao L."/>
            <person name="Sherman L."/>
            <person name="Pakrasi H."/>
            <person name="Richardson P."/>
        </authorList>
    </citation>
    <scope>NUCLEOTIDE SEQUENCE</scope>
    <source>
        <strain evidence="3">PCC 7425</strain>
    </source>
</reference>
<keyword evidence="2" id="KW-1133">Transmembrane helix</keyword>
<evidence type="ECO:0000256" key="1">
    <source>
        <dbReference type="SAM" id="MobiDB-lite"/>
    </source>
</evidence>
<organism evidence="3">
    <name type="scientific">Cyanothece sp. (strain PCC 7425 / ATCC 29141)</name>
    <dbReference type="NCBI Taxonomy" id="395961"/>
    <lineage>
        <taxon>Bacteria</taxon>
        <taxon>Bacillati</taxon>
        <taxon>Cyanobacteriota</taxon>
        <taxon>Cyanophyceae</taxon>
        <taxon>Gomontiellales</taxon>
        <taxon>Cyanothecaceae</taxon>
        <taxon>Cyanothece</taxon>
    </lineage>
</organism>
<evidence type="ECO:0000313" key="3">
    <source>
        <dbReference type="EMBL" id="ACL47548.1"/>
    </source>
</evidence>
<gene>
    <name evidence="3" type="ordered locus">Cyan7425_5256</name>
</gene>
<evidence type="ECO:0000256" key="2">
    <source>
        <dbReference type="SAM" id="Phobius"/>
    </source>
</evidence>
<name>B8HR40_CYAP4</name>
<dbReference type="AlphaFoldDB" id="B8HR40"/>
<dbReference type="EMBL" id="CP001344">
    <property type="protein sequence ID" value="ACL47548.1"/>
    <property type="molecule type" value="Genomic_DNA"/>
</dbReference>
<protein>
    <submittedName>
        <fullName evidence="3">Uncharacterized protein</fullName>
    </submittedName>
</protein>
<dbReference type="HOGENOM" id="CLU_1892751_0_0_3"/>
<accession>B8HR40</accession>